<dbReference type="Gene3D" id="3.40.50.720">
    <property type="entry name" value="NAD(P)-binding Rossmann-like Domain"/>
    <property type="match status" value="1"/>
</dbReference>
<gene>
    <name evidence="4" type="ORF">HMPREF0731_0514</name>
</gene>
<evidence type="ECO:0000256" key="1">
    <source>
        <dbReference type="ARBA" id="ARBA00006484"/>
    </source>
</evidence>
<dbReference type="Proteomes" id="UP000005324">
    <property type="component" value="Unassembled WGS sequence"/>
</dbReference>
<keyword evidence="5" id="KW-1185">Reference proteome</keyword>
<dbReference type="HOGENOM" id="CLU_010194_2_10_5"/>
<sequence length="248" mass="26084">MSAVTDAAVAGTARPLAGQIALLTGASRGIGAATAVELARLGAHCVLIARTQGGLEETDDAIRAVGGQATLLPFNLVKDADKIDMVGPSLVERFGRLDILIHNAGALGALTPVAHITPRDWNDVIGTNLTAAWRLIRTCDPPLRAAPAGRAVFVTTGRVQRPKAFWGLYGASKAGMEHLVQTWAQEVEHTALRVNLFDPDVVATKMRAQAMPGEDPDSIAQPRDVAPALAALCLPAESRHGQTVLFRG</sequence>
<dbReference type="Pfam" id="PF00106">
    <property type="entry name" value="adh_short"/>
    <property type="match status" value="1"/>
</dbReference>
<keyword evidence="2" id="KW-0560">Oxidoreductase</keyword>
<evidence type="ECO:0000313" key="4">
    <source>
        <dbReference type="EMBL" id="EFH13257.1"/>
    </source>
</evidence>
<comment type="similarity">
    <text evidence="1 3">Belongs to the short-chain dehydrogenases/reductases (SDR) family.</text>
</comment>
<dbReference type="SUPFAM" id="SSF51735">
    <property type="entry name" value="NAD(P)-binding Rossmann-fold domains"/>
    <property type="match status" value="1"/>
</dbReference>
<dbReference type="InterPro" id="IPR036291">
    <property type="entry name" value="NAD(P)-bd_dom_sf"/>
</dbReference>
<reference evidence="4 5" key="1">
    <citation type="submission" date="2010-04" db="EMBL/GenBank/DDBJ databases">
        <authorList>
            <person name="Qin X."/>
            <person name="Bachman B."/>
            <person name="Battles P."/>
            <person name="Bell A."/>
            <person name="Bess C."/>
            <person name="Bickham C."/>
            <person name="Chaboub L."/>
            <person name="Chen D."/>
            <person name="Coyle M."/>
            <person name="Deiros D.R."/>
            <person name="Dinh H."/>
            <person name="Forbes L."/>
            <person name="Fowler G."/>
            <person name="Francisco L."/>
            <person name="Fu Q."/>
            <person name="Gubbala S."/>
            <person name="Hale W."/>
            <person name="Han Y."/>
            <person name="Hemphill L."/>
            <person name="Highlander S.K."/>
            <person name="Hirani K."/>
            <person name="Hogues M."/>
            <person name="Jackson L."/>
            <person name="Jakkamsetti A."/>
            <person name="Javaid M."/>
            <person name="Jiang H."/>
            <person name="Korchina V."/>
            <person name="Kovar C."/>
            <person name="Lara F."/>
            <person name="Lee S."/>
            <person name="Mata R."/>
            <person name="Mathew T."/>
            <person name="Moen C."/>
            <person name="Morales K."/>
            <person name="Munidasa M."/>
            <person name="Nazareth L."/>
            <person name="Ngo R."/>
            <person name="Nguyen L."/>
            <person name="Okwuonu G."/>
            <person name="Ongeri F."/>
            <person name="Patil S."/>
            <person name="Petrosino J."/>
            <person name="Pham C."/>
            <person name="Pham P."/>
            <person name="Pu L.-L."/>
            <person name="Puazo M."/>
            <person name="Raj R."/>
            <person name="Reid J."/>
            <person name="Rouhana J."/>
            <person name="Saada N."/>
            <person name="Shang Y."/>
            <person name="Simmons D."/>
            <person name="Thornton R."/>
            <person name="Warren J."/>
            <person name="Weissenberger G."/>
            <person name="Zhang J."/>
            <person name="Zhang L."/>
            <person name="Zhou C."/>
            <person name="Zhu D."/>
            <person name="Muzny D."/>
            <person name="Worley K."/>
            <person name="Gibbs R."/>
        </authorList>
    </citation>
    <scope>NUCLEOTIDE SEQUENCE [LARGE SCALE GENOMIC DNA]</scope>
    <source>
        <strain evidence="4 5">ATCC 49957</strain>
    </source>
</reference>
<organism evidence="4 5">
    <name type="scientific">Pseudoroseomonas cervicalis ATCC 49957</name>
    <dbReference type="NCBI Taxonomy" id="525371"/>
    <lineage>
        <taxon>Bacteria</taxon>
        <taxon>Pseudomonadati</taxon>
        <taxon>Pseudomonadota</taxon>
        <taxon>Alphaproteobacteria</taxon>
        <taxon>Acetobacterales</taxon>
        <taxon>Roseomonadaceae</taxon>
        <taxon>Roseomonas</taxon>
    </lineage>
</organism>
<evidence type="ECO:0000256" key="3">
    <source>
        <dbReference type="RuleBase" id="RU000363"/>
    </source>
</evidence>
<name>D5RHF5_9PROT</name>
<dbReference type="AlphaFoldDB" id="D5RHF5"/>
<accession>D5RHF5</accession>
<comment type="caution">
    <text evidence="4">The sequence shown here is derived from an EMBL/GenBank/DDBJ whole genome shotgun (WGS) entry which is preliminary data.</text>
</comment>
<dbReference type="PRINTS" id="PR00081">
    <property type="entry name" value="GDHRDH"/>
</dbReference>
<dbReference type="EMBL" id="ADVL01000099">
    <property type="protein sequence ID" value="EFH13257.1"/>
    <property type="molecule type" value="Genomic_DNA"/>
</dbReference>
<evidence type="ECO:0000256" key="2">
    <source>
        <dbReference type="ARBA" id="ARBA00023002"/>
    </source>
</evidence>
<dbReference type="GO" id="GO:0016020">
    <property type="term" value="C:membrane"/>
    <property type="evidence" value="ECO:0007669"/>
    <property type="project" value="TreeGrafter"/>
</dbReference>
<proteinExistence type="inferred from homology"/>
<evidence type="ECO:0000313" key="5">
    <source>
        <dbReference type="Proteomes" id="UP000005324"/>
    </source>
</evidence>
<protein>
    <submittedName>
        <fullName evidence="4">Oxidoreductase, short chain dehydrogenase/reductase family protein</fullName>
    </submittedName>
</protein>
<dbReference type="PANTHER" id="PTHR44196:SF1">
    <property type="entry name" value="DEHYDROGENASE_REDUCTASE SDR FAMILY MEMBER 7B"/>
    <property type="match status" value="1"/>
</dbReference>
<dbReference type="InterPro" id="IPR002347">
    <property type="entry name" value="SDR_fam"/>
</dbReference>
<dbReference type="GO" id="GO:0016491">
    <property type="term" value="F:oxidoreductase activity"/>
    <property type="evidence" value="ECO:0007669"/>
    <property type="project" value="UniProtKB-KW"/>
</dbReference>
<dbReference type="RefSeq" id="WP_007003574.1">
    <property type="nucleotide sequence ID" value="NZ_GG770778.1"/>
</dbReference>
<dbReference type="PRINTS" id="PR00080">
    <property type="entry name" value="SDRFAMILY"/>
</dbReference>
<dbReference type="PANTHER" id="PTHR44196">
    <property type="entry name" value="DEHYDROGENASE/REDUCTASE SDR FAMILY MEMBER 7B"/>
    <property type="match status" value="1"/>
</dbReference>